<evidence type="ECO:0000256" key="5">
    <source>
        <dbReference type="ARBA" id="ARBA00022574"/>
    </source>
</evidence>
<keyword evidence="10" id="KW-0176">Collagen</keyword>
<evidence type="ECO:0000256" key="16">
    <source>
        <dbReference type="ARBA" id="ARBA00075792"/>
    </source>
</evidence>
<dbReference type="CDD" id="cd00200">
    <property type="entry name" value="WD40"/>
    <property type="match status" value="1"/>
</dbReference>
<keyword evidence="11" id="KW-0539">Nucleus</keyword>
<evidence type="ECO:0000256" key="13">
    <source>
        <dbReference type="ARBA" id="ARBA00061690"/>
    </source>
</evidence>
<feature type="compositionally biased region" description="Basic and acidic residues" evidence="20">
    <location>
        <begin position="886"/>
        <end position="898"/>
    </location>
</feature>
<dbReference type="EMBL" id="AZIM01001332">
    <property type="protein sequence ID" value="ETE67292.1"/>
    <property type="molecule type" value="Genomic_DNA"/>
</dbReference>
<evidence type="ECO:0000256" key="18">
    <source>
        <dbReference type="PROSITE-ProRule" id="PRU00221"/>
    </source>
</evidence>
<feature type="compositionally biased region" description="Basic and acidic residues" evidence="20">
    <location>
        <begin position="908"/>
        <end position="951"/>
    </location>
</feature>
<dbReference type="PROSITE" id="PS50294">
    <property type="entry name" value="WD_REPEATS_REGION"/>
    <property type="match status" value="2"/>
</dbReference>
<keyword evidence="7" id="KW-0677">Repeat</keyword>
<keyword evidence="5 18" id="KW-0853">WD repeat</keyword>
<comment type="function">
    <text evidence="12">Essential for both cleavage and polyadenylation of pre-mRNA 3' ends.</text>
</comment>
<feature type="compositionally biased region" description="Low complexity" evidence="20">
    <location>
        <begin position="666"/>
        <end position="711"/>
    </location>
</feature>
<feature type="compositionally biased region" description="Low complexity" evidence="20">
    <location>
        <begin position="559"/>
        <end position="576"/>
    </location>
</feature>
<evidence type="ECO:0000256" key="7">
    <source>
        <dbReference type="ARBA" id="ARBA00022737"/>
    </source>
</evidence>
<sequence length="1088" mass="120045">MATEIGSPPRFFHMPKFQHQAPRQLFYKRPDFAQQQAMQQLTFDGKRMRKAVNRKTIDYNPSVIKYLELVPPIGMLNNPMNAVTTKFVRTSTNKVKCPVFVVRWTPEGRRLVTGASSGEFTLWNGLTFNFETILQAHDSPVRAMTWSHNDMWMLTADHGGYVKYWQSNMNNVKMFQAHKEAIREASFSPTDNKFATCSDDGTVRIWDFLRCHEERILRGHGADVKCVDWHPTKGLVVSGSKDSQQPIKFWDPKTGQSLATLHAHKNTVMEVKLNLNGNWLLTASRDHLCKLFDIRNLKEELQVFRGHKKEATAVAWHPVHEGLFASGGSDGSLLFWHVGVEKEVGGMEIAHEGMIWSLAWHPLGHILCSGSNDHTRYFECNDLEPNSLAVIPGMGIPEQLKLAMEQEQMGKDETSEIEMTIPGLDWGMEEVMQKDQKKVPQKKVPYAKPIPAQFQQAWMQNKVPIPSPAEPLNDRKEELKLEEKKKTQAEIEQEMAALQYTNPQLLEQLKIERLAQKQAEQSQQQPPPGGPVHGPQHFPGQGNTGPQGHLGPQGPPGPQGHLGQQVPPAPQGHLGPQGPPGGQGPPGPRGIQGPHGVQGAQGMQGPVSQGPLMGLNPRGMQGPPGRETQGPGPQGMMMGHPPQEIRGPHGLLGHGPQELRGPPPQGSMMGPPQELRGPPGTQGQQGPPQANMVAPQGNMQGPPGPQGQQNPSRGGHPSQGPPPFQQQKTPLLGDGPRAPFGQEGQNTGPPPLIPGLGQHGGPGRHGPHNQGPVSSKGDSRGPPNHQVGPLSERRHDQNSGGPDHGPERGPFRGGQEWNDGRDTRGMPDRRAPHSDFHDDFDRTDEFREDFHPDKRFGHRLREFEGRGGPPQEEKWRRSGPGPPFLPDHREFNEGDSRGPNRGPPGSWDGRRTSDERFSHDPEETRYRGRRDENFRRGTPSRHEGRGPRGRDSFPGPDDFVPEENFDSSEENARGRDHSGRGRGRGNPRGGRKGLLPTPDEFPHFEGRMDGNREPGRGKSGLSQRMSKSGRSSSLDGEHHDGYHREEFGGPPGNNPSRGGRSGSNWGRGSNMNSSQSRRGGSRGGGRGR</sequence>
<keyword evidence="6" id="KW-0507">mRNA processing</keyword>
<feature type="repeat" description="WD" evidence="18">
    <location>
        <begin position="261"/>
        <end position="302"/>
    </location>
</feature>
<dbReference type="OrthoDB" id="16717at2759"/>
<dbReference type="PANTHER" id="PTHR22836:SF0">
    <property type="entry name" value="PRE-MRNA 3' END PROCESSING PROTEIN WDR33"/>
    <property type="match status" value="1"/>
</dbReference>
<dbReference type="GO" id="GO:0005581">
    <property type="term" value="C:collagen trimer"/>
    <property type="evidence" value="ECO:0007669"/>
    <property type="project" value="UniProtKB-KW"/>
</dbReference>
<dbReference type="PANTHER" id="PTHR22836">
    <property type="entry name" value="WD40 REPEAT PROTEIN"/>
    <property type="match status" value="1"/>
</dbReference>
<evidence type="ECO:0000256" key="8">
    <source>
        <dbReference type="ARBA" id="ARBA00022843"/>
    </source>
</evidence>
<feature type="repeat" description="WD" evidence="18">
    <location>
        <begin position="304"/>
        <end position="338"/>
    </location>
</feature>
<dbReference type="SUPFAM" id="SSF50978">
    <property type="entry name" value="WD40 repeat-like"/>
    <property type="match status" value="1"/>
</dbReference>
<evidence type="ECO:0000256" key="15">
    <source>
        <dbReference type="ARBA" id="ARBA00068823"/>
    </source>
</evidence>
<feature type="repeat" description="WD" evidence="18">
    <location>
        <begin position="134"/>
        <end position="166"/>
    </location>
</feature>
<evidence type="ECO:0000256" key="3">
    <source>
        <dbReference type="ARBA" id="ARBA00022499"/>
    </source>
</evidence>
<dbReference type="InterPro" id="IPR036322">
    <property type="entry name" value="WD40_repeat_dom_sf"/>
</dbReference>
<evidence type="ECO:0000256" key="1">
    <source>
        <dbReference type="ARBA" id="ARBA00004123"/>
    </source>
</evidence>
<feature type="coiled-coil region" evidence="19">
    <location>
        <begin position="472"/>
        <end position="501"/>
    </location>
</feature>
<keyword evidence="9" id="KW-0007">Acetylation</keyword>
<keyword evidence="19" id="KW-0175">Coiled coil</keyword>
<gene>
    <name evidence="21" type="primary">WDR33</name>
    <name evidence="21" type="ORF">L345_06923</name>
</gene>
<dbReference type="AlphaFoldDB" id="V8P0C1"/>
<evidence type="ECO:0000256" key="19">
    <source>
        <dbReference type="SAM" id="Coils"/>
    </source>
</evidence>
<keyword evidence="4" id="KW-0597">Phosphoprotein</keyword>
<comment type="subunit">
    <text evidence="14">Component of the cleavage and polyadenylation specificity factor (CPSF) module of the pre-mRNA 3'-end processing complex. Interacts with CPSF3/CPSF73.</text>
</comment>
<dbReference type="FunFam" id="2.130.10.10:FF:000085">
    <property type="entry name" value="WD repeat domain 33"/>
    <property type="match status" value="1"/>
</dbReference>
<evidence type="ECO:0000256" key="9">
    <source>
        <dbReference type="ARBA" id="ARBA00022990"/>
    </source>
</evidence>
<comment type="subcellular location">
    <subcellularLocation>
        <location evidence="1">Nucleus</location>
    </subcellularLocation>
</comment>
<comment type="similarity">
    <text evidence="13">Belongs to the WD repeat WDR33 family.</text>
</comment>
<feature type="region of interest" description="Disordered" evidence="20">
    <location>
        <begin position="515"/>
        <end position="1088"/>
    </location>
</feature>
<feature type="compositionally biased region" description="Low complexity" evidence="20">
    <location>
        <begin position="1054"/>
        <end position="1078"/>
    </location>
</feature>
<keyword evidence="8" id="KW-0832">Ubl conjugation</keyword>
<feature type="compositionally biased region" description="Pro residues" evidence="20">
    <location>
        <begin position="577"/>
        <end position="588"/>
    </location>
</feature>
<feature type="compositionally biased region" description="Basic and acidic residues" evidence="20">
    <location>
        <begin position="970"/>
        <end position="979"/>
    </location>
</feature>
<evidence type="ECO:0000256" key="6">
    <source>
        <dbReference type="ARBA" id="ARBA00022664"/>
    </source>
</evidence>
<feature type="compositionally biased region" description="Basic and acidic residues" evidence="20">
    <location>
        <begin position="1035"/>
        <end position="1047"/>
    </location>
</feature>
<dbReference type="FunFam" id="2.130.10.10:FF:000077">
    <property type="entry name" value="WD repeat domain 33"/>
    <property type="match status" value="1"/>
</dbReference>
<feature type="compositionally biased region" description="Low complexity" evidence="20">
    <location>
        <begin position="629"/>
        <end position="642"/>
    </location>
</feature>
<accession>V8P0C1</accession>
<evidence type="ECO:0000256" key="11">
    <source>
        <dbReference type="ARBA" id="ARBA00023242"/>
    </source>
</evidence>
<evidence type="ECO:0000256" key="4">
    <source>
        <dbReference type="ARBA" id="ARBA00022553"/>
    </source>
</evidence>
<keyword evidence="3" id="KW-1017">Isopeptide bond</keyword>
<reference evidence="21 22" key="1">
    <citation type="journal article" date="2013" name="Proc. Natl. Acad. Sci. U.S.A.">
        <title>The king cobra genome reveals dynamic gene evolution and adaptation in the snake venom system.</title>
        <authorList>
            <person name="Vonk F.J."/>
            <person name="Casewell N.R."/>
            <person name="Henkel C.V."/>
            <person name="Heimberg A.M."/>
            <person name="Jansen H.J."/>
            <person name="McCleary R.J."/>
            <person name="Kerkkamp H.M."/>
            <person name="Vos R.A."/>
            <person name="Guerreiro I."/>
            <person name="Calvete J.J."/>
            <person name="Wuster W."/>
            <person name="Woods A.E."/>
            <person name="Logan J.M."/>
            <person name="Harrison R.A."/>
            <person name="Castoe T.A."/>
            <person name="de Koning A.P."/>
            <person name="Pollock D.D."/>
            <person name="Yandell M."/>
            <person name="Calderon D."/>
            <person name="Renjifo C."/>
            <person name="Currier R.B."/>
            <person name="Salgado D."/>
            <person name="Pla D."/>
            <person name="Sanz L."/>
            <person name="Hyder A.S."/>
            <person name="Ribeiro J.M."/>
            <person name="Arntzen J.W."/>
            <person name="van den Thillart G.E."/>
            <person name="Boetzer M."/>
            <person name="Pirovano W."/>
            <person name="Dirks R.P."/>
            <person name="Spaink H.P."/>
            <person name="Duboule D."/>
            <person name="McGlinn E."/>
            <person name="Kini R.M."/>
            <person name="Richardson M.K."/>
        </authorList>
    </citation>
    <scope>NUCLEOTIDE SEQUENCE</scope>
    <source>
        <tissue evidence="21">Blood</tissue>
    </source>
</reference>
<keyword evidence="22" id="KW-1185">Reference proteome</keyword>
<evidence type="ECO:0000256" key="2">
    <source>
        <dbReference type="ARBA" id="ARBA00022481"/>
    </source>
</evidence>
<dbReference type="InterPro" id="IPR045245">
    <property type="entry name" value="Pfs2-like"/>
</dbReference>
<dbReference type="Gene3D" id="2.130.10.10">
    <property type="entry name" value="YVTN repeat-like/Quinoprotein amine dehydrogenase"/>
    <property type="match status" value="3"/>
</dbReference>
<protein>
    <recommendedName>
        <fullName evidence="15">pre-mRNA 3' end processing protein WDR33</fullName>
    </recommendedName>
    <alternativeName>
        <fullName evidence="16">WD repeat-containing protein 33</fullName>
    </alternativeName>
    <alternativeName>
        <fullName evidence="17">WD repeat-containing protein of 146 kDa</fullName>
    </alternativeName>
</protein>
<dbReference type="SMART" id="SM00320">
    <property type="entry name" value="WD40"/>
    <property type="match status" value="7"/>
</dbReference>
<feature type="compositionally biased region" description="Low complexity" evidence="20">
    <location>
        <begin position="1022"/>
        <end position="1033"/>
    </location>
</feature>
<comment type="caution">
    <text evidence="21">The sequence shown here is derived from an EMBL/GenBank/DDBJ whole genome shotgun (WGS) entry which is preliminary data.</text>
</comment>
<proteinExistence type="inferred from homology"/>
<dbReference type="GO" id="GO:0005847">
    <property type="term" value="C:mRNA cleavage and polyadenylation specificity factor complex"/>
    <property type="evidence" value="ECO:0007669"/>
    <property type="project" value="TreeGrafter"/>
</dbReference>
<evidence type="ECO:0000256" key="20">
    <source>
        <dbReference type="SAM" id="MobiDB-lite"/>
    </source>
</evidence>
<name>V8P0C1_OPHHA</name>
<evidence type="ECO:0000256" key="17">
    <source>
        <dbReference type="ARBA" id="ARBA00076133"/>
    </source>
</evidence>
<organism evidence="21 22">
    <name type="scientific">Ophiophagus hannah</name>
    <name type="common">King cobra</name>
    <name type="synonym">Naja hannah</name>
    <dbReference type="NCBI Taxonomy" id="8665"/>
    <lineage>
        <taxon>Eukaryota</taxon>
        <taxon>Metazoa</taxon>
        <taxon>Chordata</taxon>
        <taxon>Craniata</taxon>
        <taxon>Vertebrata</taxon>
        <taxon>Euteleostomi</taxon>
        <taxon>Lepidosauria</taxon>
        <taxon>Squamata</taxon>
        <taxon>Bifurcata</taxon>
        <taxon>Unidentata</taxon>
        <taxon>Episquamata</taxon>
        <taxon>Toxicofera</taxon>
        <taxon>Serpentes</taxon>
        <taxon>Colubroidea</taxon>
        <taxon>Elapidae</taxon>
        <taxon>Elapinae</taxon>
        <taxon>Ophiophagus</taxon>
    </lineage>
</organism>
<dbReference type="InterPro" id="IPR015943">
    <property type="entry name" value="WD40/YVTN_repeat-like_dom_sf"/>
</dbReference>
<dbReference type="FunFam" id="2.130.10.10:FF:000069">
    <property type="entry name" value="WD repeat domain 33"/>
    <property type="match status" value="1"/>
</dbReference>
<keyword evidence="2" id="KW-0488">Methylation</keyword>
<evidence type="ECO:0000256" key="12">
    <source>
        <dbReference type="ARBA" id="ARBA00058681"/>
    </source>
</evidence>
<feature type="compositionally biased region" description="Basic residues" evidence="20">
    <location>
        <begin position="980"/>
        <end position="991"/>
    </location>
</feature>
<dbReference type="Pfam" id="PF00400">
    <property type="entry name" value="WD40"/>
    <property type="match status" value="6"/>
</dbReference>
<feature type="compositionally biased region" description="Acidic residues" evidence="20">
    <location>
        <begin position="959"/>
        <end position="969"/>
    </location>
</feature>
<feature type="compositionally biased region" description="Low complexity" evidence="20">
    <location>
        <begin position="533"/>
        <end position="552"/>
    </location>
</feature>
<dbReference type="Proteomes" id="UP000018936">
    <property type="component" value="Unassembled WGS sequence"/>
</dbReference>
<dbReference type="PROSITE" id="PS50082">
    <property type="entry name" value="WD_REPEATS_2"/>
    <property type="match status" value="5"/>
</dbReference>
<evidence type="ECO:0000313" key="21">
    <source>
        <dbReference type="EMBL" id="ETE67292.1"/>
    </source>
</evidence>
<evidence type="ECO:0000313" key="22">
    <source>
        <dbReference type="Proteomes" id="UP000018936"/>
    </source>
</evidence>
<dbReference type="GO" id="GO:0031124">
    <property type="term" value="P:mRNA 3'-end processing"/>
    <property type="evidence" value="ECO:0007669"/>
    <property type="project" value="InterPro"/>
</dbReference>
<feature type="repeat" description="WD" evidence="18">
    <location>
        <begin position="175"/>
        <end position="207"/>
    </location>
</feature>
<feature type="compositionally biased region" description="Basic and acidic residues" evidence="20">
    <location>
        <begin position="818"/>
        <end position="876"/>
    </location>
</feature>
<dbReference type="InterPro" id="IPR001680">
    <property type="entry name" value="WD40_rpt"/>
</dbReference>
<evidence type="ECO:0000256" key="14">
    <source>
        <dbReference type="ARBA" id="ARBA00063159"/>
    </source>
</evidence>
<feature type="repeat" description="WD" evidence="18">
    <location>
        <begin position="217"/>
        <end position="243"/>
    </location>
</feature>
<feature type="compositionally biased region" description="Basic and acidic residues" evidence="20">
    <location>
        <begin position="1000"/>
        <end position="1016"/>
    </location>
</feature>
<evidence type="ECO:0000256" key="10">
    <source>
        <dbReference type="ARBA" id="ARBA00023119"/>
    </source>
</evidence>